<feature type="compositionally biased region" description="Basic and acidic residues" evidence="1">
    <location>
        <begin position="195"/>
        <end position="214"/>
    </location>
</feature>
<feature type="compositionally biased region" description="Low complexity" evidence="1">
    <location>
        <begin position="260"/>
        <end position="274"/>
    </location>
</feature>
<evidence type="ECO:0000313" key="2">
    <source>
        <dbReference type="EMBL" id="CAA9352060.1"/>
    </source>
</evidence>
<feature type="compositionally biased region" description="Basic and acidic residues" evidence="1">
    <location>
        <begin position="120"/>
        <end position="143"/>
    </location>
</feature>
<feature type="compositionally biased region" description="Low complexity" evidence="1">
    <location>
        <begin position="92"/>
        <end position="103"/>
    </location>
</feature>
<protein>
    <submittedName>
        <fullName evidence="2">Type II secretion system protein E</fullName>
    </submittedName>
</protein>
<feature type="compositionally biased region" description="Low complexity" evidence="1">
    <location>
        <begin position="379"/>
        <end position="397"/>
    </location>
</feature>
<feature type="compositionally biased region" description="Basic residues" evidence="1">
    <location>
        <begin position="1"/>
        <end position="15"/>
    </location>
</feature>
<gene>
    <name evidence="2" type="ORF">AVDCRST_MAG16-2423</name>
</gene>
<feature type="compositionally biased region" description="Basic and acidic residues" evidence="1">
    <location>
        <begin position="30"/>
        <end position="40"/>
    </location>
</feature>
<evidence type="ECO:0000256" key="1">
    <source>
        <dbReference type="SAM" id="MobiDB-lite"/>
    </source>
</evidence>
<dbReference type="AlphaFoldDB" id="A0A6J4M9Q8"/>
<sequence length="415" mass="43125">GQRGRQRFRPRRGRGARAGPPAGAGPGRRRAGDAPADRRGGAALRRAGADLDAASVAGPAHGCSGGVRRGRRLRPAAAPPRRPDGRGDLGQRARPGVRGAPRPVRAHHDDPGRRAGPRSRRADAQDDRPPGRSEHSFRRRDAPGRLPPARRDPRHHPTALVGEHPQVRAVGQLAGRAGRSGDLDAAGGAVPGGGGDRRPQRDRRRWDAGREDHLAQLLGGRHPGTGAGGDVRGGLRAPDPAARRGGDADPAGQPGGHGGDPAAAPGQGGAADAPGPDHRGGGPAGGVPGPADQPEQRPAGDVLDPRQLGARGDRQDVHPAAAGRRERRSRLRAPDRRVVHRRRRAHGQGRHRPSAGAGDRRRPRTGRGRRRGGGRPLRHAGAAARAGRRLPAASRALRVGRHRSAGPAGARDGAL</sequence>
<feature type="compositionally biased region" description="Basic and acidic residues" evidence="1">
    <location>
        <begin position="81"/>
        <end position="91"/>
    </location>
</feature>
<feature type="compositionally biased region" description="Gly residues" evidence="1">
    <location>
        <begin position="221"/>
        <end position="232"/>
    </location>
</feature>
<organism evidence="2">
    <name type="scientific">uncultured Frankineae bacterium</name>
    <dbReference type="NCBI Taxonomy" id="437475"/>
    <lineage>
        <taxon>Bacteria</taxon>
        <taxon>Bacillati</taxon>
        <taxon>Actinomycetota</taxon>
        <taxon>Actinomycetes</taxon>
        <taxon>Frankiales</taxon>
        <taxon>environmental samples</taxon>
    </lineage>
</organism>
<feature type="compositionally biased region" description="Basic residues" evidence="1">
    <location>
        <begin position="338"/>
        <end position="353"/>
    </location>
</feature>
<feature type="non-terminal residue" evidence="2">
    <location>
        <position position="1"/>
    </location>
</feature>
<feature type="region of interest" description="Disordered" evidence="1">
    <location>
        <begin position="1"/>
        <end position="415"/>
    </location>
</feature>
<name>A0A6J4M9Q8_9ACTN</name>
<feature type="compositionally biased region" description="Low complexity" evidence="1">
    <location>
        <begin position="41"/>
        <end position="54"/>
    </location>
</feature>
<feature type="non-terminal residue" evidence="2">
    <location>
        <position position="415"/>
    </location>
</feature>
<proteinExistence type="predicted"/>
<feature type="compositionally biased region" description="Basic residues" evidence="1">
    <location>
        <begin position="361"/>
        <end position="378"/>
    </location>
</feature>
<accession>A0A6J4M9Q8</accession>
<dbReference type="EMBL" id="CADCUE010000227">
    <property type="protein sequence ID" value="CAA9352060.1"/>
    <property type="molecule type" value="Genomic_DNA"/>
</dbReference>
<reference evidence="2" key="1">
    <citation type="submission" date="2020-02" db="EMBL/GenBank/DDBJ databases">
        <authorList>
            <person name="Meier V. D."/>
        </authorList>
    </citation>
    <scope>NUCLEOTIDE SEQUENCE</scope>
    <source>
        <strain evidence="2">AVDCRST_MAG16</strain>
    </source>
</reference>